<proteinExistence type="predicted"/>
<dbReference type="InterPro" id="IPR016712">
    <property type="entry name" value="Rbsml_bS1m-like"/>
</dbReference>
<evidence type="ECO:0000313" key="2">
    <source>
        <dbReference type="EMBL" id="KAL1800032.1"/>
    </source>
</evidence>
<protein>
    <submittedName>
        <fullName evidence="2">Uncharacterized protein</fullName>
    </submittedName>
</protein>
<name>A0ABR3UU88_9PLEO</name>
<organism evidence="2 3">
    <name type="scientific">Alternaria dauci</name>
    <dbReference type="NCBI Taxonomy" id="48095"/>
    <lineage>
        <taxon>Eukaryota</taxon>
        <taxon>Fungi</taxon>
        <taxon>Dikarya</taxon>
        <taxon>Ascomycota</taxon>
        <taxon>Pezizomycotina</taxon>
        <taxon>Dothideomycetes</taxon>
        <taxon>Pleosporomycetidae</taxon>
        <taxon>Pleosporales</taxon>
        <taxon>Pleosporineae</taxon>
        <taxon>Pleosporaceae</taxon>
        <taxon>Alternaria</taxon>
        <taxon>Alternaria sect. Porri</taxon>
    </lineage>
</organism>
<comment type="caution">
    <text evidence="2">The sequence shown here is derived from an EMBL/GenBank/DDBJ whole genome shotgun (WGS) entry which is preliminary data.</text>
</comment>
<dbReference type="PANTHER" id="PTHR28058:SF1">
    <property type="entry name" value="SMALL RIBOSOMAL SUBUNIT PROTEIN BS1M"/>
    <property type="match status" value="1"/>
</dbReference>
<gene>
    <name evidence="2" type="ORF">ACET3X_000374</name>
</gene>
<dbReference type="GeneID" id="96080696"/>
<evidence type="ECO:0000313" key="3">
    <source>
        <dbReference type="Proteomes" id="UP001578633"/>
    </source>
</evidence>
<feature type="region of interest" description="Disordered" evidence="1">
    <location>
        <begin position="22"/>
        <end position="48"/>
    </location>
</feature>
<feature type="region of interest" description="Disordered" evidence="1">
    <location>
        <begin position="580"/>
        <end position="615"/>
    </location>
</feature>
<sequence length="615" mass="68857">MSLSRQSLSPTANLLRNSRLFSLPNPLPRPPVSQTYGAGISKSSDTATLPYPTHQAIATTKSSLARGDWGLKRPIPSRSHIVQTSDPVLRVTQLDTIEHVTDFDSAADHVRTRQKWEEMGMPMMKGSSKITNEPPLGAFEVRDDTTSYDTEMGLDEAGLYLKALKKSMPKKRVKSQREALSTAWNEKWQSKLASFRARGWGEGLVDYKAFQRKAARKGSETEPWLEEFVAFQKEQNEAKKALKQQLAQTAELLPFTPFTPPPVDPVVHNTRRWKHDGPWLPGMSADEFVSYLSKQITGRKKEFNDYLVEYVKNEIYTARRLAASKTGEVPPIDAQEAEAWNEQRESAWRQITIPQIEAGIKALRIEAANDPLSSKLFSKLIVPFLRIPAIKFKNTTFKEDAAKRDVEMFHFEQESAPLSTHPSAGLGYLRHYSYLANHPILGPQAKPTPITARLLQARRTGTSNELYARFGVGGFVANDQYKMTDYSPTNRNMRLANAKDVETIDVDTPGGKKIMVLPKYAQVTNDGRIHIKLDRAVGPEVKIARGELDDKPPVRENIDNGDLESMVSGVGKSGIKELDEMSEKGQQLSEFLQRESPQGRAQPAKGFPGMAEALR</sequence>
<dbReference type="Pfam" id="PF11709">
    <property type="entry name" value="Mit_ribos_Mrp51"/>
    <property type="match status" value="2"/>
</dbReference>
<dbReference type="EMBL" id="JBHGVX010000001">
    <property type="protein sequence ID" value="KAL1800032.1"/>
    <property type="molecule type" value="Genomic_DNA"/>
</dbReference>
<feature type="compositionally biased region" description="Polar residues" evidence="1">
    <location>
        <begin position="32"/>
        <end position="47"/>
    </location>
</feature>
<dbReference type="RefSeq" id="XP_069310616.1">
    <property type="nucleotide sequence ID" value="XM_069447662.1"/>
</dbReference>
<evidence type="ECO:0000256" key="1">
    <source>
        <dbReference type="SAM" id="MobiDB-lite"/>
    </source>
</evidence>
<reference evidence="2 3" key="1">
    <citation type="submission" date="2024-09" db="EMBL/GenBank/DDBJ databases">
        <title>T2T genomes of carrot and Alternaria dauci and their utility for understanding host-pathogen interaction during carrot leaf blight disease.</title>
        <authorList>
            <person name="Liu W."/>
            <person name="Xu S."/>
            <person name="Ou C."/>
            <person name="Liu X."/>
            <person name="Zhuang F."/>
            <person name="Deng X.W."/>
        </authorList>
    </citation>
    <scope>NUCLEOTIDE SEQUENCE [LARGE SCALE GENOMIC DNA]</scope>
    <source>
        <strain evidence="2 3">A2016</strain>
    </source>
</reference>
<accession>A0ABR3UU88</accession>
<keyword evidence="3" id="KW-1185">Reference proteome</keyword>
<dbReference type="Proteomes" id="UP001578633">
    <property type="component" value="Chromosome 1"/>
</dbReference>
<dbReference type="PANTHER" id="PTHR28058">
    <property type="entry name" value="37S RIBOSOMAL PROTEIN MRP51, MITOCHONDRIAL"/>
    <property type="match status" value="1"/>
</dbReference>